<dbReference type="CDD" id="cd07572">
    <property type="entry name" value="nit"/>
    <property type="match status" value="1"/>
</dbReference>
<dbReference type="Proteomes" id="UP000185639">
    <property type="component" value="Unassembled WGS sequence"/>
</dbReference>
<proteinExistence type="predicted"/>
<keyword evidence="1 3" id="KW-0378">Hydrolase</keyword>
<dbReference type="GO" id="GO:0016811">
    <property type="term" value="F:hydrolase activity, acting on carbon-nitrogen (but not peptide) bonds, in linear amides"/>
    <property type="evidence" value="ECO:0007669"/>
    <property type="project" value="InterPro"/>
</dbReference>
<dbReference type="EMBL" id="FTOH01000007">
    <property type="protein sequence ID" value="SIS98908.1"/>
    <property type="molecule type" value="Genomic_DNA"/>
</dbReference>
<accession>A0A1N7NL18</accession>
<evidence type="ECO:0000313" key="4">
    <source>
        <dbReference type="Proteomes" id="UP000185639"/>
    </source>
</evidence>
<reference evidence="4" key="1">
    <citation type="submission" date="2017-01" db="EMBL/GenBank/DDBJ databases">
        <authorList>
            <person name="Varghese N."/>
            <person name="Submissions S."/>
        </authorList>
    </citation>
    <scope>NUCLEOTIDE SEQUENCE [LARGE SCALE GENOMIC DNA]</scope>
    <source>
        <strain evidence="4">DSM 24913</strain>
    </source>
</reference>
<feature type="domain" description="CN hydrolase" evidence="2">
    <location>
        <begin position="3"/>
        <end position="248"/>
    </location>
</feature>
<organism evidence="3 4">
    <name type="scientific">Thalassolituus maritimus</name>
    <dbReference type="NCBI Taxonomy" id="484498"/>
    <lineage>
        <taxon>Bacteria</taxon>
        <taxon>Pseudomonadati</taxon>
        <taxon>Pseudomonadota</taxon>
        <taxon>Gammaproteobacteria</taxon>
        <taxon>Oceanospirillales</taxon>
        <taxon>Oceanospirillaceae</taxon>
        <taxon>Thalassolituus</taxon>
    </lineage>
</organism>
<protein>
    <submittedName>
        <fullName evidence="3">Predicted amidohydrolase</fullName>
    </submittedName>
</protein>
<dbReference type="InterPro" id="IPR003010">
    <property type="entry name" value="C-N_Hydrolase"/>
</dbReference>
<dbReference type="PROSITE" id="PS50263">
    <property type="entry name" value="CN_HYDROLASE"/>
    <property type="match status" value="1"/>
</dbReference>
<dbReference type="RefSeq" id="WP_076516394.1">
    <property type="nucleotide sequence ID" value="NZ_FTOH01000007.1"/>
</dbReference>
<dbReference type="Pfam" id="PF00795">
    <property type="entry name" value="CN_hydrolase"/>
    <property type="match status" value="1"/>
</dbReference>
<dbReference type="InterPro" id="IPR036526">
    <property type="entry name" value="C-N_Hydrolase_sf"/>
</dbReference>
<keyword evidence="4" id="KW-1185">Reference proteome</keyword>
<dbReference type="Gene3D" id="3.60.110.10">
    <property type="entry name" value="Carbon-nitrogen hydrolase"/>
    <property type="match status" value="1"/>
</dbReference>
<evidence type="ECO:0000259" key="2">
    <source>
        <dbReference type="PROSITE" id="PS50263"/>
    </source>
</evidence>
<dbReference type="PANTHER" id="PTHR23088">
    <property type="entry name" value="NITRILASE-RELATED"/>
    <property type="match status" value="1"/>
</dbReference>
<name>A0A1N7NL18_9GAMM</name>
<sequence length="263" mass="28932">MARRIAAVQCTSVSDPEKNKRALSVLISEAASQGADLVLLPEMCLSMNSDYYQDLAEDSATLDWLAAQAATHSFWLVAGAVPQPAPGDDSRVRSASLVFNPEGELVKRYDKIHLFDVDVGDAQGSYRESDTFSAGSEIVNIETPVGNVGLTICFDLRFPEQYQALRDAGADIILVPAAFTHTTGEAHWEILLKARAIETQCYVLAANQCGWHDDKRRTWGHSMIVDPWGESLGMLHESPGVIVADVDLKELENLRKKMPLTRM</sequence>
<dbReference type="STRING" id="484498.SAMN05421686_10790"/>
<evidence type="ECO:0000313" key="3">
    <source>
        <dbReference type="EMBL" id="SIS98908.1"/>
    </source>
</evidence>
<dbReference type="PANTHER" id="PTHR23088:SF27">
    <property type="entry name" value="DEAMINATED GLUTATHIONE AMIDASE"/>
    <property type="match status" value="1"/>
</dbReference>
<dbReference type="OrthoDB" id="9811121at2"/>
<dbReference type="AlphaFoldDB" id="A0A1N7NL18"/>
<gene>
    <name evidence="3" type="ORF">SAMN05421686_10790</name>
</gene>
<dbReference type="SUPFAM" id="SSF56317">
    <property type="entry name" value="Carbon-nitrogen hydrolase"/>
    <property type="match status" value="1"/>
</dbReference>
<evidence type="ECO:0000256" key="1">
    <source>
        <dbReference type="ARBA" id="ARBA00022801"/>
    </source>
</evidence>
<dbReference type="InterPro" id="IPR045254">
    <property type="entry name" value="Nit1/2_C-N_Hydrolase"/>
</dbReference>